<keyword evidence="3" id="KW-0804">Transcription</keyword>
<dbReference type="PANTHER" id="PTHR42756">
    <property type="entry name" value="TRANSCRIPTIONAL REGULATOR, MARR"/>
    <property type="match status" value="1"/>
</dbReference>
<evidence type="ECO:0000313" key="5">
    <source>
        <dbReference type="EMBL" id="GGB59794.1"/>
    </source>
</evidence>
<dbReference type="Pfam" id="PF12802">
    <property type="entry name" value="MarR_2"/>
    <property type="match status" value="1"/>
</dbReference>
<dbReference type="PROSITE" id="PS50995">
    <property type="entry name" value="HTH_MARR_2"/>
    <property type="match status" value="1"/>
</dbReference>
<feature type="domain" description="HTH marR-type" evidence="4">
    <location>
        <begin position="6"/>
        <end position="137"/>
    </location>
</feature>
<organism evidence="5 6">
    <name type="scientific">Shewanella inventionis</name>
    <dbReference type="NCBI Taxonomy" id="1738770"/>
    <lineage>
        <taxon>Bacteria</taxon>
        <taxon>Pseudomonadati</taxon>
        <taxon>Pseudomonadota</taxon>
        <taxon>Gammaproteobacteria</taxon>
        <taxon>Alteromonadales</taxon>
        <taxon>Shewanellaceae</taxon>
        <taxon>Shewanella</taxon>
    </lineage>
</organism>
<evidence type="ECO:0000256" key="2">
    <source>
        <dbReference type="ARBA" id="ARBA00023125"/>
    </source>
</evidence>
<evidence type="ECO:0000259" key="4">
    <source>
        <dbReference type="PROSITE" id="PS50995"/>
    </source>
</evidence>
<dbReference type="PANTHER" id="PTHR42756:SF1">
    <property type="entry name" value="TRANSCRIPTIONAL REPRESSOR OF EMRAB OPERON"/>
    <property type="match status" value="1"/>
</dbReference>
<dbReference type="InterPro" id="IPR000835">
    <property type="entry name" value="HTH_MarR-typ"/>
</dbReference>
<dbReference type="SUPFAM" id="SSF46785">
    <property type="entry name" value="Winged helix' DNA-binding domain"/>
    <property type="match status" value="1"/>
</dbReference>
<dbReference type="PROSITE" id="PS01117">
    <property type="entry name" value="HTH_MARR_1"/>
    <property type="match status" value="1"/>
</dbReference>
<dbReference type="InterPro" id="IPR036390">
    <property type="entry name" value="WH_DNA-bd_sf"/>
</dbReference>
<evidence type="ECO:0000313" key="6">
    <source>
        <dbReference type="Proteomes" id="UP000617555"/>
    </source>
</evidence>
<keyword evidence="6" id="KW-1185">Reference proteome</keyword>
<dbReference type="SMART" id="SM00347">
    <property type="entry name" value="HTH_MARR"/>
    <property type="match status" value="1"/>
</dbReference>
<dbReference type="EMBL" id="BMII01000015">
    <property type="protein sequence ID" value="GGB59794.1"/>
    <property type="molecule type" value="Genomic_DNA"/>
</dbReference>
<sequence>MSENIKEPLFNLLHSIKRSLRQAIDSNDLQLTPLHMRVLKMISFNNNHVTANDIVQKTLIDKAQLARLIKELIGLGYVTKLDNPTDKRSYYLGISSEGIDVVKQLSVAEQRVNEIMKSGLTEQDIADFTRLAKHMAQNLNQQND</sequence>
<reference evidence="6" key="1">
    <citation type="journal article" date="2019" name="Int. J. Syst. Evol. Microbiol.">
        <title>The Global Catalogue of Microorganisms (GCM) 10K type strain sequencing project: providing services to taxonomists for standard genome sequencing and annotation.</title>
        <authorList>
            <consortium name="The Broad Institute Genomics Platform"/>
            <consortium name="The Broad Institute Genome Sequencing Center for Infectious Disease"/>
            <person name="Wu L."/>
            <person name="Ma J."/>
        </authorList>
    </citation>
    <scope>NUCLEOTIDE SEQUENCE [LARGE SCALE GENOMIC DNA]</scope>
    <source>
        <strain evidence="6">CGMCC 1.15339</strain>
    </source>
</reference>
<name>A0ABQ1J7D2_9GAMM</name>
<accession>A0ABQ1J7D2</accession>
<evidence type="ECO:0000256" key="1">
    <source>
        <dbReference type="ARBA" id="ARBA00023015"/>
    </source>
</evidence>
<proteinExistence type="predicted"/>
<dbReference type="InterPro" id="IPR036388">
    <property type="entry name" value="WH-like_DNA-bd_sf"/>
</dbReference>
<dbReference type="Proteomes" id="UP000617555">
    <property type="component" value="Unassembled WGS sequence"/>
</dbReference>
<dbReference type="InterPro" id="IPR023187">
    <property type="entry name" value="Tscrpt_reg_MarR-type_CS"/>
</dbReference>
<gene>
    <name evidence="5" type="ORF">GCM10011607_20570</name>
</gene>
<dbReference type="RefSeq" id="WP_188739262.1">
    <property type="nucleotide sequence ID" value="NZ_BMII01000015.1"/>
</dbReference>
<protein>
    <recommendedName>
        <fullName evidence="4">HTH marR-type domain-containing protein</fullName>
    </recommendedName>
</protein>
<keyword evidence="1" id="KW-0805">Transcription regulation</keyword>
<dbReference type="Gene3D" id="1.10.10.10">
    <property type="entry name" value="Winged helix-like DNA-binding domain superfamily/Winged helix DNA-binding domain"/>
    <property type="match status" value="1"/>
</dbReference>
<comment type="caution">
    <text evidence="5">The sequence shown here is derived from an EMBL/GenBank/DDBJ whole genome shotgun (WGS) entry which is preliminary data.</text>
</comment>
<keyword evidence="2" id="KW-0238">DNA-binding</keyword>
<evidence type="ECO:0000256" key="3">
    <source>
        <dbReference type="ARBA" id="ARBA00023163"/>
    </source>
</evidence>